<organism evidence="1 2">
    <name type="scientific">Scylla paramamosain</name>
    <name type="common">Mud crab</name>
    <dbReference type="NCBI Taxonomy" id="85552"/>
    <lineage>
        <taxon>Eukaryota</taxon>
        <taxon>Metazoa</taxon>
        <taxon>Ecdysozoa</taxon>
        <taxon>Arthropoda</taxon>
        <taxon>Crustacea</taxon>
        <taxon>Multicrustacea</taxon>
        <taxon>Malacostraca</taxon>
        <taxon>Eumalacostraca</taxon>
        <taxon>Eucarida</taxon>
        <taxon>Decapoda</taxon>
        <taxon>Pleocyemata</taxon>
        <taxon>Brachyura</taxon>
        <taxon>Eubrachyura</taxon>
        <taxon>Portunoidea</taxon>
        <taxon>Portunidae</taxon>
        <taxon>Portuninae</taxon>
        <taxon>Scylla</taxon>
    </lineage>
</organism>
<proteinExistence type="predicted"/>
<sequence>MTPTVYKVWRVSRASKEALRVSLTRLPQAGGYRGAGQLQHISAGAPVPGGEDSNKLSHKGPSIACRVSSEHRAMSPARVAPLLVVALQLASVQAQFIPLGWLTGHQFDNDLPDVYCGVPYPAIKPDPTLPPIATTTSATTAKVEPCFEKRWISEEGMDGVEMESEKREFFWGVTAVCLLDPISSLGRLLGSVLLFSSANTPFFDGVVDVESFCLM</sequence>
<dbReference type="AlphaFoldDB" id="A0AAW0TDQ7"/>
<dbReference type="Proteomes" id="UP001487740">
    <property type="component" value="Unassembled WGS sequence"/>
</dbReference>
<dbReference type="EMBL" id="JARAKH010000032">
    <property type="protein sequence ID" value="KAK8385486.1"/>
    <property type="molecule type" value="Genomic_DNA"/>
</dbReference>
<gene>
    <name evidence="1" type="ORF">O3P69_016361</name>
</gene>
<evidence type="ECO:0000313" key="1">
    <source>
        <dbReference type="EMBL" id="KAK8385486.1"/>
    </source>
</evidence>
<comment type="caution">
    <text evidence="1">The sequence shown here is derived from an EMBL/GenBank/DDBJ whole genome shotgun (WGS) entry which is preliminary data.</text>
</comment>
<evidence type="ECO:0000313" key="2">
    <source>
        <dbReference type="Proteomes" id="UP001487740"/>
    </source>
</evidence>
<accession>A0AAW0TDQ7</accession>
<keyword evidence="2" id="KW-1185">Reference proteome</keyword>
<protein>
    <submittedName>
        <fullName evidence="1">Uncharacterized protein</fullName>
    </submittedName>
</protein>
<name>A0AAW0TDQ7_SCYPA</name>
<reference evidence="1 2" key="1">
    <citation type="submission" date="2023-03" db="EMBL/GenBank/DDBJ databases">
        <title>High-quality genome of Scylla paramamosain provides insights in environmental adaptation.</title>
        <authorList>
            <person name="Zhang L."/>
        </authorList>
    </citation>
    <scope>NUCLEOTIDE SEQUENCE [LARGE SCALE GENOMIC DNA]</scope>
    <source>
        <strain evidence="1">LZ_2023a</strain>
        <tissue evidence="1">Muscle</tissue>
    </source>
</reference>